<dbReference type="Gene3D" id="1.10.3990.20">
    <property type="entry name" value="protein bp1543"/>
    <property type="match status" value="1"/>
</dbReference>
<evidence type="ECO:0000313" key="3">
    <source>
        <dbReference type="Proteomes" id="UP000295106"/>
    </source>
</evidence>
<dbReference type="Proteomes" id="UP000295106">
    <property type="component" value="Unassembled WGS sequence"/>
</dbReference>
<gene>
    <name evidence="2" type="ORF">EV684_11461</name>
</gene>
<dbReference type="InterPro" id="IPR027373">
    <property type="entry name" value="RHH_dom"/>
</dbReference>
<dbReference type="Pfam" id="PF13467">
    <property type="entry name" value="RHH_4"/>
    <property type="match status" value="1"/>
</dbReference>
<protein>
    <submittedName>
        <fullName evidence="2">Putative DNA-binding ribbon-helix-helix protein</fullName>
    </submittedName>
</protein>
<accession>A0A4R2M4M4</accession>
<comment type="caution">
    <text evidence="2">The sequence shown here is derived from an EMBL/GenBank/DDBJ whole genome shotgun (WGS) entry which is preliminary data.</text>
</comment>
<proteinExistence type="predicted"/>
<keyword evidence="2" id="KW-0238">DNA-binding</keyword>
<dbReference type="RefSeq" id="WP_132649074.1">
    <property type="nucleotide sequence ID" value="NZ_CP181386.1"/>
</dbReference>
<dbReference type="EMBL" id="SLXD01000014">
    <property type="protein sequence ID" value="TCO99764.1"/>
    <property type="molecule type" value="Genomic_DNA"/>
</dbReference>
<feature type="domain" description="Ribbon-helix-helix" evidence="1">
    <location>
        <begin position="16"/>
        <end position="82"/>
    </location>
</feature>
<name>A0A4R2M4M4_RUBGE</name>
<dbReference type="GO" id="GO:0003677">
    <property type="term" value="F:DNA binding"/>
    <property type="evidence" value="ECO:0007669"/>
    <property type="project" value="UniProtKB-KW"/>
</dbReference>
<dbReference type="AlphaFoldDB" id="A0A4R2M4M4"/>
<sequence>MCRIFVSADPASYESRTRSVRLHGVVTSVRLENLHWAVLEEIAARDGLSVAQLIETLYDELVAERGAVGNFASFLRVCALRYENLIAQGLIPRDASVPIRSLDAERVLGALPRPVAAWRGQRTLS</sequence>
<organism evidence="2 3">
    <name type="scientific">Rubrivivax gelatinosus</name>
    <name type="common">Rhodocyclus gelatinosus</name>
    <name type="synonym">Rhodopseudomonas gelatinosa</name>
    <dbReference type="NCBI Taxonomy" id="28068"/>
    <lineage>
        <taxon>Bacteria</taxon>
        <taxon>Pseudomonadati</taxon>
        <taxon>Pseudomonadota</taxon>
        <taxon>Betaproteobacteria</taxon>
        <taxon>Burkholderiales</taxon>
        <taxon>Sphaerotilaceae</taxon>
        <taxon>Rubrivivax</taxon>
    </lineage>
</organism>
<dbReference type="GeneID" id="99685476"/>
<evidence type="ECO:0000259" key="1">
    <source>
        <dbReference type="Pfam" id="PF13467"/>
    </source>
</evidence>
<dbReference type="InterPro" id="IPR038268">
    <property type="entry name" value="RHH_sf"/>
</dbReference>
<dbReference type="OrthoDB" id="5458732at2"/>
<evidence type="ECO:0000313" key="2">
    <source>
        <dbReference type="EMBL" id="TCO99764.1"/>
    </source>
</evidence>
<reference evidence="2 3" key="1">
    <citation type="submission" date="2019-03" db="EMBL/GenBank/DDBJ databases">
        <title>Genomic Encyclopedia of Type Strains, Phase IV (KMG-IV): sequencing the most valuable type-strain genomes for metagenomic binning, comparative biology and taxonomic classification.</title>
        <authorList>
            <person name="Goeker M."/>
        </authorList>
    </citation>
    <scope>NUCLEOTIDE SEQUENCE [LARGE SCALE GENOMIC DNA]</scope>
    <source>
        <strain evidence="2 3">DSM 1709</strain>
    </source>
</reference>